<proteinExistence type="predicted"/>
<sequence>MARGVGVVAQGAVVYRVKLLLLIAAHRSPAQGTVA</sequence>
<accession>A0A392V468</accession>
<comment type="caution">
    <text evidence="1">The sequence shown here is derived from an EMBL/GenBank/DDBJ whole genome shotgun (WGS) entry which is preliminary data.</text>
</comment>
<dbReference type="AlphaFoldDB" id="A0A392V468"/>
<dbReference type="Proteomes" id="UP000265520">
    <property type="component" value="Unassembled WGS sequence"/>
</dbReference>
<feature type="non-terminal residue" evidence="1">
    <location>
        <position position="35"/>
    </location>
</feature>
<dbReference type="EMBL" id="LXQA011038692">
    <property type="protein sequence ID" value="MCI82243.1"/>
    <property type="molecule type" value="Genomic_DNA"/>
</dbReference>
<protein>
    <submittedName>
        <fullName evidence="1">Uncharacterized protein</fullName>
    </submittedName>
</protein>
<keyword evidence="2" id="KW-1185">Reference proteome</keyword>
<reference evidence="1 2" key="1">
    <citation type="journal article" date="2018" name="Front. Plant Sci.">
        <title>Red Clover (Trifolium pratense) and Zigzag Clover (T. medium) - A Picture of Genomic Similarities and Differences.</title>
        <authorList>
            <person name="Dluhosova J."/>
            <person name="Istvanek J."/>
            <person name="Nedelnik J."/>
            <person name="Repkova J."/>
        </authorList>
    </citation>
    <scope>NUCLEOTIDE SEQUENCE [LARGE SCALE GENOMIC DNA]</scope>
    <source>
        <strain evidence="2">cv. 10/8</strain>
        <tissue evidence="1">Leaf</tissue>
    </source>
</reference>
<evidence type="ECO:0000313" key="1">
    <source>
        <dbReference type="EMBL" id="MCI82243.1"/>
    </source>
</evidence>
<organism evidence="1 2">
    <name type="scientific">Trifolium medium</name>
    <dbReference type="NCBI Taxonomy" id="97028"/>
    <lineage>
        <taxon>Eukaryota</taxon>
        <taxon>Viridiplantae</taxon>
        <taxon>Streptophyta</taxon>
        <taxon>Embryophyta</taxon>
        <taxon>Tracheophyta</taxon>
        <taxon>Spermatophyta</taxon>
        <taxon>Magnoliopsida</taxon>
        <taxon>eudicotyledons</taxon>
        <taxon>Gunneridae</taxon>
        <taxon>Pentapetalae</taxon>
        <taxon>rosids</taxon>
        <taxon>fabids</taxon>
        <taxon>Fabales</taxon>
        <taxon>Fabaceae</taxon>
        <taxon>Papilionoideae</taxon>
        <taxon>50 kb inversion clade</taxon>
        <taxon>NPAAA clade</taxon>
        <taxon>Hologalegina</taxon>
        <taxon>IRL clade</taxon>
        <taxon>Trifolieae</taxon>
        <taxon>Trifolium</taxon>
    </lineage>
</organism>
<evidence type="ECO:0000313" key="2">
    <source>
        <dbReference type="Proteomes" id="UP000265520"/>
    </source>
</evidence>
<name>A0A392V468_9FABA</name>